<evidence type="ECO:0000313" key="2">
    <source>
        <dbReference type="EMBL" id="KKS36635.1"/>
    </source>
</evidence>
<reference evidence="2 3" key="1">
    <citation type="journal article" date="2015" name="Nature">
        <title>rRNA introns, odd ribosomes, and small enigmatic genomes across a large radiation of phyla.</title>
        <authorList>
            <person name="Brown C.T."/>
            <person name="Hug L.A."/>
            <person name="Thomas B.C."/>
            <person name="Sharon I."/>
            <person name="Castelle C.J."/>
            <person name="Singh A."/>
            <person name="Wilkins M.J."/>
            <person name="Williams K.H."/>
            <person name="Banfield J.F."/>
        </authorList>
    </citation>
    <scope>NUCLEOTIDE SEQUENCE [LARGE SCALE GENOMIC DNA]</scope>
</reference>
<protein>
    <submittedName>
        <fullName evidence="2">Acetyltransferase, gnat family</fullName>
    </submittedName>
</protein>
<dbReference type="Gene3D" id="3.40.630.30">
    <property type="match status" value="1"/>
</dbReference>
<sequence>MKNKHEIQKAQQSDIPDIVKIHRKCIVTTNSKHYPEEVIKEWVETINEKGVSDQITTTQWYVLKLTGQTIGFAQIDTGKGVLYQIHIDPDFQNQGYGKTLLNFLIGEFRNSGTEKITLLATLNAVPFYETNGFTRNEDTTIPLVKEFIDMVEMQRNL</sequence>
<dbReference type="InterPro" id="IPR000182">
    <property type="entry name" value="GNAT_dom"/>
</dbReference>
<evidence type="ECO:0000313" key="3">
    <source>
        <dbReference type="Proteomes" id="UP000033847"/>
    </source>
</evidence>
<gene>
    <name evidence="2" type="ORF">UV00_C0025G0002</name>
</gene>
<dbReference type="PROSITE" id="PS51186">
    <property type="entry name" value="GNAT"/>
    <property type="match status" value="1"/>
</dbReference>
<comment type="caution">
    <text evidence="2">The sequence shown here is derived from an EMBL/GenBank/DDBJ whole genome shotgun (WGS) entry which is preliminary data.</text>
</comment>
<evidence type="ECO:0000259" key="1">
    <source>
        <dbReference type="PROSITE" id="PS51186"/>
    </source>
</evidence>
<name>A0A0G0YIU4_UNCKA</name>
<dbReference type="AlphaFoldDB" id="A0A0G0YIU4"/>
<dbReference type="PANTHER" id="PTHR43451:SF1">
    <property type="entry name" value="ACETYLTRANSFERASE"/>
    <property type="match status" value="1"/>
</dbReference>
<dbReference type="GO" id="GO:0016747">
    <property type="term" value="F:acyltransferase activity, transferring groups other than amino-acyl groups"/>
    <property type="evidence" value="ECO:0007669"/>
    <property type="project" value="InterPro"/>
</dbReference>
<accession>A0A0G0YIU4</accession>
<dbReference type="PANTHER" id="PTHR43451">
    <property type="entry name" value="ACETYLTRANSFERASE (GNAT) FAMILY PROTEIN"/>
    <property type="match status" value="1"/>
</dbReference>
<dbReference type="InterPro" id="IPR016181">
    <property type="entry name" value="Acyl_CoA_acyltransferase"/>
</dbReference>
<proteinExistence type="predicted"/>
<dbReference type="EMBL" id="LCCU01000025">
    <property type="protein sequence ID" value="KKS36635.1"/>
    <property type="molecule type" value="Genomic_DNA"/>
</dbReference>
<dbReference type="SUPFAM" id="SSF55729">
    <property type="entry name" value="Acyl-CoA N-acyltransferases (Nat)"/>
    <property type="match status" value="1"/>
</dbReference>
<organism evidence="2 3">
    <name type="scientific">candidate division WWE3 bacterium GW2011_GWF1_42_14</name>
    <dbReference type="NCBI Taxonomy" id="1619138"/>
    <lineage>
        <taxon>Bacteria</taxon>
        <taxon>Katanobacteria</taxon>
    </lineage>
</organism>
<keyword evidence="2" id="KW-0808">Transferase</keyword>
<dbReference type="InterPro" id="IPR052564">
    <property type="entry name" value="N-acetyltrans/Recomb-assoc"/>
</dbReference>
<dbReference type="Proteomes" id="UP000033847">
    <property type="component" value="Unassembled WGS sequence"/>
</dbReference>
<dbReference type="CDD" id="cd04301">
    <property type="entry name" value="NAT_SF"/>
    <property type="match status" value="1"/>
</dbReference>
<feature type="domain" description="N-acetyltransferase" evidence="1">
    <location>
        <begin position="5"/>
        <end position="157"/>
    </location>
</feature>
<dbReference type="Pfam" id="PF13673">
    <property type="entry name" value="Acetyltransf_10"/>
    <property type="match status" value="1"/>
</dbReference>